<comment type="subcellular location">
    <subcellularLocation>
        <location evidence="1">Endosome</location>
    </subcellularLocation>
</comment>
<feature type="non-terminal residue" evidence="6">
    <location>
        <position position="643"/>
    </location>
</feature>
<keyword evidence="5" id="KW-0653">Protein transport</keyword>
<accession>A0A0K2UFX7</accession>
<proteinExistence type="inferred from homology"/>
<organism evidence="6">
    <name type="scientific">Lepeophtheirus salmonis</name>
    <name type="common">Salmon louse</name>
    <name type="synonym">Caligus salmonis</name>
    <dbReference type="NCBI Taxonomy" id="72036"/>
    <lineage>
        <taxon>Eukaryota</taxon>
        <taxon>Metazoa</taxon>
        <taxon>Ecdysozoa</taxon>
        <taxon>Arthropoda</taxon>
        <taxon>Crustacea</taxon>
        <taxon>Multicrustacea</taxon>
        <taxon>Hexanauplia</taxon>
        <taxon>Copepoda</taxon>
        <taxon>Siphonostomatoida</taxon>
        <taxon>Caligidae</taxon>
        <taxon>Lepeophtheirus</taxon>
    </lineage>
</organism>
<reference evidence="6" key="1">
    <citation type="submission" date="2014-05" db="EMBL/GenBank/DDBJ databases">
        <authorList>
            <person name="Chronopoulou M."/>
        </authorList>
    </citation>
    <scope>NUCLEOTIDE SEQUENCE</scope>
    <source>
        <tissue evidence="6">Whole organism</tissue>
    </source>
</reference>
<dbReference type="InterPro" id="IPR029705">
    <property type="entry name" value="VPS35L"/>
</dbReference>
<protein>
    <submittedName>
        <fullName evidence="6">UPF0505 protein C16orf62 homolog [Xiphosphorus maculatus]</fullName>
    </submittedName>
</protein>
<keyword evidence="3" id="KW-0813">Transport</keyword>
<dbReference type="PANTHER" id="PTHR13673">
    <property type="entry name" value="ESOPHAGEAL CANCER ASSOCIATED PROTEIN"/>
    <property type="match status" value="1"/>
</dbReference>
<sequence length="643" mass="74492">KFPEIYDDYENSSRNIQLQDKMTNFTWGSKDGWKYPIMVQRLPSSRIEKNEDPLTKFYIKSNLQKSNSLRGSCSATDPLNLFALSANDASDSVPELGCALDYSPQIHDDNWHTFMMTSDHFSTKDVLIVPQSCLFIIKEMLDDKILNKEASYSKVQWLEDLRHRPKDTIKKREADINAYAEFGIPGTLLLHFSHYLQSSLDKYWQEDQKVSAIKLTIQVALMLHEYDDPSFYHHKFYHLSEIIYQFGKATYSRLLGKSPGIRINFSFKDVVESAQELTRNWFAKISAIRELLPRLYLETSLLKCYRLIPEGDYSDILVRLSLSIRGVSDPLVNLYTRCFLLRVVQNLAITQSLRSQIGQLNYEEMVYLLNNTNQTLDVESLKNPIKWILEGTLRGLISDFDKDQIMLKHFQNLDIELNHSGVLLNNLIRSSSPSLVSEILLQTLIPTILECKDESFSQGNLIYSLGKSLINSPEIPFYHLHRLEILKSVWSVATTIQDIHLYLDVSIIWVEFLCINFKGSLKELNILFQDIVLHLKENSGSFFGARLKNLFQKVLKYEYFVYAFLSMAHFLPLYNFLDGDYRYQVSKLILERLFRGDGLSNEIKEFDSVANNVLLYLCQMLTDSISPFTVEDEIRQISLLVCS</sequence>
<evidence type="ECO:0000256" key="1">
    <source>
        <dbReference type="ARBA" id="ARBA00004177"/>
    </source>
</evidence>
<dbReference type="OrthoDB" id="270930at2759"/>
<evidence type="ECO:0000256" key="4">
    <source>
        <dbReference type="ARBA" id="ARBA00022753"/>
    </source>
</evidence>
<dbReference type="GO" id="GO:0005768">
    <property type="term" value="C:endosome"/>
    <property type="evidence" value="ECO:0007669"/>
    <property type="project" value="UniProtKB-SubCell"/>
</dbReference>
<dbReference type="GO" id="GO:0032456">
    <property type="term" value="P:endocytic recycling"/>
    <property type="evidence" value="ECO:0007669"/>
    <property type="project" value="InterPro"/>
</dbReference>
<feature type="non-terminal residue" evidence="6">
    <location>
        <position position="1"/>
    </location>
</feature>
<dbReference type="EMBL" id="HACA01019777">
    <property type="protein sequence ID" value="CDW37138.1"/>
    <property type="molecule type" value="Transcribed_RNA"/>
</dbReference>
<dbReference type="PANTHER" id="PTHR13673:SF0">
    <property type="entry name" value="VPS35 ENDOSOMAL PROTEIN-SORTING FACTOR-LIKE"/>
    <property type="match status" value="1"/>
</dbReference>
<name>A0A0K2UFX7_LEPSM</name>
<comment type="similarity">
    <text evidence="2">Belongs to the VPS35L family.</text>
</comment>
<evidence type="ECO:0000313" key="6">
    <source>
        <dbReference type="EMBL" id="CDW37138.1"/>
    </source>
</evidence>
<evidence type="ECO:0000256" key="3">
    <source>
        <dbReference type="ARBA" id="ARBA00022448"/>
    </source>
</evidence>
<evidence type="ECO:0000256" key="5">
    <source>
        <dbReference type="ARBA" id="ARBA00022927"/>
    </source>
</evidence>
<keyword evidence="4" id="KW-0967">Endosome</keyword>
<evidence type="ECO:0000256" key="2">
    <source>
        <dbReference type="ARBA" id="ARBA00010704"/>
    </source>
</evidence>
<dbReference type="GO" id="GO:0015031">
    <property type="term" value="P:protein transport"/>
    <property type="evidence" value="ECO:0007669"/>
    <property type="project" value="UniProtKB-KW"/>
</dbReference>
<dbReference type="AlphaFoldDB" id="A0A0K2UFX7"/>